<reference evidence="2" key="3">
    <citation type="submission" date="2023-05" db="EMBL/GenBank/DDBJ databases">
        <authorList>
            <person name="Smith C.H."/>
        </authorList>
    </citation>
    <scope>NUCLEOTIDE SEQUENCE</scope>
    <source>
        <strain evidence="2">CHS0354</strain>
        <tissue evidence="2">Mantle</tissue>
    </source>
</reference>
<feature type="transmembrane region" description="Helical" evidence="1">
    <location>
        <begin position="77"/>
        <end position="102"/>
    </location>
</feature>
<sequence length="196" mass="22530">MLVWKRSTTRRYFWDLWTTRKQITSPTTFSPYFNFETTTRRYVWDLWSTSKLITKPSTPFLYPHFWSTTQSSHTENFAIVISASIGGLTSLAFLCCFITACVRFKRVQRRPVQEHQSQPKPQHHPSNTGILAVVIRRIPVQRCRISADTENLISNSQMNSSISQITAYAYNREPIAPVAPPPYCLASPSEPPPPYS</sequence>
<name>A0AAE0SNN8_9BIVA</name>
<dbReference type="EMBL" id="JAEAOA010002211">
    <property type="protein sequence ID" value="KAK3594788.1"/>
    <property type="molecule type" value="Genomic_DNA"/>
</dbReference>
<protein>
    <submittedName>
        <fullName evidence="2">Uncharacterized protein</fullName>
    </submittedName>
</protein>
<accession>A0AAE0SNN8</accession>
<keyword evidence="3" id="KW-1185">Reference proteome</keyword>
<comment type="caution">
    <text evidence="2">The sequence shown here is derived from an EMBL/GenBank/DDBJ whole genome shotgun (WGS) entry which is preliminary data.</text>
</comment>
<evidence type="ECO:0000313" key="3">
    <source>
        <dbReference type="Proteomes" id="UP001195483"/>
    </source>
</evidence>
<proteinExistence type="predicted"/>
<evidence type="ECO:0000313" key="2">
    <source>
        <dbReference type="EMBL" id="KAK3594788.1"/>
    </source>
</evidence>
<evidence type="ECO:0000256" key="1">
    <source>
        <dbReference type="SAM" id="Phobius"/>
    </source>
</evidence>
<gene>
    <name evidence="2" type="ORF">CHS0354_037796</name>
</gene>
<organism evidence="2 3">
    <name type="scientific">Potamilus streckersoni</name>
    <dbReference type="NCBI Taxonomy" id="2493646"/>
    <lineage>
        <taxon>Eukaryota</taxon>
        <taxon>Metazoa</taxon>
        <taxon>Spiralia</taxon>
        <taxon>Lophotrochozoa</taxon>
        <taxon>Mollusca</taxon>
        <taxon>Bivalvia</taxon>
        <taxon>Autobranchia</taxon>
        <taxon>Heteroconchia</taxon>
        <taxon>Palaeoheterodonta</taxon>
        <taxon>Unionida</taxon>
        <taxon>Unionoidea</taxon>
        <taxon>Unionidae</taxon>
        <taxon>Ambleminae</taxon>
        <taxon>Lampsilini</taxon>
        <taxon>Potamilus</taxon>
    </lineage>
</organism>
<keyword evidence="1" id="KW-1133">Transmembrane helix</keyword>
<keyword evidence="1" id="KW-0812">Transmembrane</keyword>
<reference evidence="2" key="2">
    <citation type="journal article" date="2021" name="Genome Biol. Evol.">
        <title>Developing a high-quality reference genome for a parasitic bivalve with doubly uniparental inheritance (Bivalvia: Unionida).</title>
        <authorList>
            <person name="Smith C.H."/>
        </authorList>
    </citation>
    <scope>NUCLEOTIDE SEQUENCE</scope>
    <source>
        <strain evidence="2">CHS0354</strain>
        <tissue evidence="2">Mantle</tissue>
    </source>
</reference>
<dbReference type="Proteomes" id="UP001195483">
    <property type="component" value="Unassembled WGS sequence"/>
</dbReference>
<reference evidence="2" key="1">
    <citation type="journal article" date="2021" name="Genome Biol. Evol.">
        <title>A High-Quality Reference Genome for a Parasitic Bivalve with Doubly Uniparental Inheritance (Bivalvia: Unionida).</title>
        <authorList>
            <person name="Smith C.H."/>
        </authorList>
    </citation>
    <scope>NUCLEOTIDE SEQUENCE</scope>
    <source>
        <strain evidence="2">CHS0354</strain>
    </source>
</reference>
<dbReference type="AlphaFoldDB" id="A0AAE0SNN8"/>
<keyword evidence="1" id="KW-0472">Membrane</keyword>